<accession>A0AC34GQT1</accession>
<organism evidence="1 2">
    <name type="scientific">Panagrolaimus sp. ES5</name>
    <dbReference type="NCBI Taxonomy" id="591445"/>
    <lineage>
        <taxon>Eukaryota</taxon>
        <taxon>Metazoa</taxon>
        <taxon>Ecdysozoa</taxon>
        <taxon>Nematoda</taxon>
        <taxon>Chromadorea</taxon>
        <taxon>Rhabditida</taxon>
        <taxon>Tylenchina</taxon>
        <taxon>Panagrolaimomorpha</taxon>
        <taxon>Panagrolaimoidea</taxon>
        <taxon>Panagrolaimidae</taxon>
        <taxon>Panagrolaimus</taxon>
    </lineage>
</organism>
<protein>
    <submittedName>
        <fullName evidence="2">Anillin homology domain-containing protein</fullName>
    </submittedName>
</protein>
<reference evidence="2" key="1">
    <citation type="submission" date="2022-11" db="UniProtKB">
        <authorList>
            <consortium name="WormBaseParasite"/>
        </authorList>
    </citation>
    <scope>IDENTIFICATION</scope>
</reference>
<dbReference type="Proteomes" id="UP000887579">
    <property type="component" value="Unplaced"/>
</dbReference>
<name>A0AC34GQT1_9BILA</name>
<evidence type="ECO:0000313" key="2">
    <source>
        <dbReference type="WBParaSite" id="ES5_v2.g6910.t1"/>
    </source>
</evidence>
<proteinExistence type="predicted"/>
<evidence type="ECO:0000313" key="1">
    <source>
        <dbReference type="Proteomes" id="UP000887579"/>
    </source>
</evidence>
<dbReference type="WBParaSite" id="ES5_v2.g6910.t1">
    <property type="protein sequence ID" value="ES5_v2.g6910.t1"/>
    <property type="gene ID" value="ES5_v2.g6910"/>
</dbReference>
<sequence>MAVSDDDDMPLPPSNELLTPEMARYTTPLSSVPPPHSGTLLSSQRRLSYTPMNLYDSPRTPRMSSLNSSSRLNRWTHQRLNVDDSFTSYETSNAYVPESDFERFAMRLQSKLATEQNRLRDAKATVQYWRKKDGSQQSWNGICAHALILLSEIRITTYRDLIARVNTFHHLSHAQPPPTEMPPPSIYTIFRIDINLSRDYYLKNATDDPNYVFILIGSTGEKTVASQLVEVSNTALLRSRRFRIDEEMVFKNLPDDFQICLSLYVMKIEPHARTPKAIAKKMAVSLFNKFTPPVPNHNTSIGSRKDEDITSGFEPAGHFVLSRAFIGNFTAFLENALYPLEGTAEVIAKVCNQ</sequence>